<feature type="compositionally biased region" description="Acidic residues" evidence="4">
    <location>
        <begin position="346"/>
        <end position="365"/>
    </location>
</feature>
<feature type="region of interest" description="Disordered" evidence="4">
    <location>
        <begin position="336"/>
        <end position="365"/>
    </location>
</feature>
<name>A0A8H5CCI5_9AGAR</name>
<dbReference type="OrthoDB" id="3238562at2759"/>
<organism evidence="6 7">
    <name type="scientific">Ephemerocybe angulata</name>
    <dbReference type="NCBI Taxonomy" id="980116"/>
    <lineage>
        <taxon>Eukaryota</taxon>
        <taxon>Fungi</taxon>
        <taxon>Dikarya</taxon>
        <taxon>Basidiomycota</taxon>
        <taxon>Agaricomycotina</taxon>
        <taxon>Agaricomycetes</taxon>
        <taxon>Agaricomycetidae</taxon>
        <taxon>Agaricales</taxon>
        <taxon>Agaricineae</taxon>
        <taxon>Psathyrellaceae</taxon>
        <taxon>Ephemerocybe</taxon>
    </lineage>
</organism>
<accession>A0A8H5CCI5</accession>
<dbReference type="InterPro" id="IPR001680">
    <property type="entry name" value="WD40_rpt"/>
</dbReference>
<dbReference type="SMART" id="SM00320">
    <property type="entry name" value="WD40"/>
    <property type="match status" value="4"/>
</dbReference>
<evidence type="ECO:0000256" key="2">
    <source>
        <dbReference type="ARBA" id="ARBA00022737"/>
    </source>
</evidence>
<feature type="compositionally biased region" description="Polar residues" evidence="4">
    <location>
        <begin position="336"/>
        <end position="345"/>
    </location>
</feature>
<evidence type="ECO:0000256" key="4">
    <source>
        <dbReference type="SAM" id="MobiDB-lite"/>
    </source>
</evidence>
<dbReference type="InterPro" id="IPR056602">
    <property type="entry name" value="Beta-prop_LRRK2"/>
</dbReference>
<proteinExistence type="predicted"/>
<reference evidence="6 7" key="1">
    <citation type="journal article" date="2020" name="ISME J.">
        <title>Uncovering the hidden diversity of litter-decomposition mechanisms in mushroom-forming fungi.</title>
        <authorList>
            <person name="Floudas D."/>
            <person name="Bentzer J."/>
            <person name="Ahren D."/>
            <person name="Johansson T."/>
            <person name="Persson P."/>
            <person name="Tunlid A."/>
        </authorList>
    </citation>
    <scope>NUCLEOTIDE SEQUENCE [LARGE SCALE GENOMIC DNA]</scope>
    <source>
        <strain evidence="6 7">CBS 175.51</strain>
    </source>
</reference>
<dbReference type="PANTHER" id="PTHR44019:SF8">
    <property type="entry name" value="POC1 CENTRIOLAR PROTEIN HOMOLOG"/>
    <property type="match status" value="1"/>
</dbReference>
<dbReference type="Pfam" id="PF23748">
    <property type="entry name" value="Beta-prop_LRRK2"/>
    <property type="match status" value="1"/>
</dbReference>
<dbReference type="Proteomes" id="UP000541558">
    <property type="component" value="Unassembled WGS sequence"/>
</dbReference>
<dbReference type="PANTHER" id="PTHR44019">
    <property type="entry name" value="WD REPEAT-CONTAINING PROTEIN 55"/>
    <property type="match status" value="1"/>
</dbReference>
<comment type="caution">
    <text evidence="6">The sequence shown here is derived from an EMBL/GenBank/DDBJ whole genome shotgun (WGS) entry which is preliminary data.</text>
</comment>
<dbReference type="AlphaFoldDB" id="A0A8H5CCI5"/>
<dbReference type="InterPro" id="IPR015943">
    <property type="entry name" value="WD40/YVTN_repeat-like_dom_sf"/>
</dbReference>
<dbReference type="SUPFAM" id="SSF50978">
    <property type="entry name" value="WD40 repeat-like"/>
    <property type="match status" value="1"/>
</dbReference>
<protein>
    <recommendedName>
        <fullName evidence="5">LRRK2 beta-propeller domain-containing protein</fullName>
    </recommendedName>
</protein>
<evidence type="ECO:0000256" key="1">
    <source>
        <dbReference type="ARBA" id="ARBA00022574"/>
    </source>
</evidence>
<keyword evidence="7" id="KW-1185">Reference proteome</keyword>
<evidence type="ECO:0000259" key="5">
    <source>
        <dbReference type="Pfam" id="PF23748"/>
    </source>
</evidence>
<feature type="repeat" description="WD" evidence="3">
    <location>
        <begin position="16"/>
        <end position="57"/>
    </location>
</feature>
<feature type="domain" description="LRRK2 beta-propeller" evidence="5">
    <location>
        <begin position="13"/>
        <end position="134"/>
    </location>
</feature>
<dbReference type="Gene3D" id="2.130.10.10">
    <property type="entry name" value="YVTN repeat-like/Quinoprotein amine dehydrogenase"/>
    <property type="match status" value="2"/>
</dbReference>
<evidence type="ECO:0000313" key="7">
    <source>
        <dbReference type="Proteomes" id="UP000541558"/>
    </source>
</evidence>
<keyword evidence="2" id="KW-0677">Repeat</keyword>
<dbReference type="Pfam" id="PF00400">
    <property type="entry name" value="WD40"/>
    <property type="match status" value="1"/>
</dbReference>
<sequence>MGEDDLQQYRCANTFSDQHVSSVNCVSFESRGNLLASGGDDASLVVFNVEEGTVHSEYALPDAVTAICWHNDHSHLFAGLSNGQIHLLSTDENATGSPIDTGRHTEITCILFDDARNFLIYGVGNEVVVVSCEMAHEGIYVEEIVIVSTVAQALADSQKPLEVRSIHMLNQRQELIISYLDHGICCWNIEGKSSSWFQVWSLTGRSPRLGRSLVFDDERHLICSNLEDGFDVYNLETRELTRTLPSKIRVNVALSLAAAGPHAILGSSCGEVMIADVLSGRITQCLHHGPEDVVQAVDCTPDGRYLATSCAEGGVSFYVKIWAVDLETSITSHAAGTASEANQTTDDFDQEEIEDSEVADSESDLDSDIDYSQGLLLILMPSIFCFIISILLQTSDLVDLISKLYSLTLSIIEQRFY</sequence>
<dbReference type="PROSITE" id="PS50082">
    <property type="entry name" value="WD_REPEATS_2"/>
    <property type="match status" value="1"/>
</dbReference>
<dbReference type="InterPro" id="IPR050505">
    <property type="entry name" value="WDR55/POC1"/>
</dbReference>
<dbReference type="InterPro" id="IPR036322">
    <property type="entry name" value="WD40_repeat_dom_sf"/>
</dbReference>
<dbReference type="EMBL" id="JAACJK010000019">
    <property type="protein sequence ID" value="KAF5338017.1"/>
    <property type="molecule type" value="Genomic_DNA"/>
</dbReference>
<evidence type="ECO:0000256" key="3">
    <source>
        <dbReference type="PROSITE-ProRule" id="PRU00221"/>
    </source>
</evidence>
<keyword evidence="1 3" id="KW-0853">WD repeat</keyword>
<gene>
    <name evidence="6" type="ORF">D9611_014644</name>
</gene>
<evidence type="ECO:0000313" key="6">
    <source>
        <dbReference type="EMBL" id="KAF5338017.1"/>
    </source>
</evidence>